<gene>
    <name evidence="2" type="ORF">FIESC28_08411</name>
</gene>
<organism evidence="2 3">
    <name type="scientific">Fusarium coffeatum</name>
    <dbReference type="NCBI Taxonomy" id="231269"/>
    <lineage>
        <taxon>Eukaryota</taxon>
        <taxon>Fungi</taxon>
        <taxon>Dikarya</taxon>
        <taxon>Ascomycota</taxon>
        <taxon>Pezizomycotina</taxon>
        <taxon>Sordariomycetes</taxon>
        <taxon>Hypocreomycetidae</taxon>
        <taxon>Hypocreales</taxon>
        <taxon>Nectriaceae</taxon>
        <taxon>Fusarium</taxon>
        <taxon>Fusarium incarnatum-equiseti species complex</taxon>
    </lineage>
</organism>
<sequence>MAEQEVYGNKLAGHSPSLPKFTGSGAEQDIYGEKLANHIPSIPRGTFTGSGAEQDVYASKFEGQAPSFPRGSFKGSGAEQDVYASKFEGHSPSLPRASFTGSGAEQDVYGNKFAGHAPSMPSLPFGSGAEQDVYGSHFNRGPYQGLGTSALGLMHTAVLPSFTLNAGLSAVAYGISRYTDRVEGKDYLWASGMTLNAWWSAIGSRVINDGLSVSQAWSSLGYSQKLLLAGATAWGVRLTSRVVSRSLQRGEDDPRYAAKKTDPGFWNKAFFTTFLPEAVAQTIIALPFTIPFRQVYECAQASPVVSYGSYVHALAVFLFSAGFTLETLADVQLETFKKNDGKGVNREGVWSIVRHPNYLGDALIHASFPILLLGSGIMHPITLLGPIANYIFLRYIGGDKENEESQAERYSKHDAVKAEEFNEYREQKNSFWPKTEEFGNSWTLGVLGAGVAGVVLERGLRSVL</sequence>
<dbReference type="AlphaFoldDB" id="A0A366R9D9"/>
<dbReference type="RefSeq" id="XP_031013409.1">
    <property type="nucleotide sequence ID" value="XM_031162549.1"/>
</dbReference>
<dbReference type="GeneID" id="41997845"/>
<evidence type="ECO:0008006" key="4">
    <source>
        <dbReference type="Google" id="ProtNLM"/>
    </source>
</evidence>
<feature type="region of interest" description="Disordered" evidence="1">
    <location>
        <begin position="1"/>
        <end position="25"/>
    </location>
</feature>
<proteinExistence type="predicted"/>
<comment type="caution">
    <text evidence="2">The sequence shown here is derived from an EMBL/GenBank/DDBJ whole genome shotgun (WGS) entry which is preliminary data.</text>
</comment>
<accession>A0A366R9D9</accession>
<protein>
    <recommendedName>
        <fullName evidence="4">Steroid 5-alpha reductase C-terminal domain-containing protein</fullName>
    </recommendedName>
</protein>
<dbReference type="Proteomes" id="UP000253153">
    <property type="component" value="Unassembled WGS sequence"/>
</dbReference>
<dbReference type="PANTHER" id="PTHR32251">
    <property type="entry name" value="3-OXO-5-ALPHA-STEROID 4-DEHYDROGENASE"/>
    <property type="match status" value="1"/>
</dbReference>
<dbReference type="PANTHER" id="PTHR32251:SF15">
    <property type="entry name" value="3-OXO-5-ALPHA-STEROID 4-DEHYDROGENASE (DUF1295)"/>
    <property type="match status" value="1"/>
</dbReference>
<evidence type="ECO:0000256" key="1">
    <source>
        <dbReference type="SAM" id="MobiDB-lite"/>
    </source>
</evidence>
<dbReference type="GO" id="GO:0016020">
    <property type="term" value="C:membrane"/>
    <property type="evidence" value="ECO:0007669"/>
    <property type="project" value="TreeGrafter"/>
</dbReference>
<name>A0A366R9D9_9HYPO</name>
<dbReference type="Gene3D" id="1.20.120.1630">
    <property type="match status" value="1"/>
</dbReference>
<evidence type="ECO:0000313" key="3">
    <source>
        <dbReference type="Proteomes" id="UP000253153"/>
    </source>
</evidence>
<dbReference type="InterPro" id="IPR010721">
    <property type="entry name" value="UstE-like"/>
</dbReference>
<dbReference type="OrthoDB" id="67965at2759"/>
<evidence type="ECO:0000313" key="2">
    <source>
        <dbReference type="EMBL" id="RBR12920.1"/>
    </source>
</evidence>
<reference evidence="2 3" key="1">
    <citation type="submission" date="2018-06" db="EMBL/GenBank/DDBJ databases">
        <title>Fusarium incarnatum-equiseti species complex species 28.</title>
        <authorList>
            <person name="Gardiner D.M."/>
        </authorList>
    </citation>
    <scope>NUCLEOTIDE SEQUENCE [LARGE SCALE GENOMIC DNA]</scope>
    <source>
        <strain evidence="2 3">FIESC_28</strain>
    </source>
</reference>
<dbReference type="EMBL" id="QKXC01000189">
    <property type="protein sequence ID" value="RBR12920.1"/>
    <property type="molecule type" value="Genomic_DNA"/>
</dbReference>
<dbReference type="Pfam" id="PF06966">
    <property type="entry name" value="DUF1295"/>
    <property type="match status" value="1"/>
</dbReference>
<keyword evidence="3" id="KW-1185">Reference proteome</keyword>